<evidence type="ECO:0000256" key="1">
    <source>
        <dbReference type="SAM" id="MobiDB-lite"/>
    </source>
</evidence>
<dbReference type="GO" id="GO:0000380">
    <property type="term" value="P:alternative mRNA splicing, via spliceosome"/>
    <property type="evidence" value="ECO:0007669"/>
    <property type="project" value="InterPro"/>
</dbReference>
<feature type="compositionally biased region" description="Basic residues" evidence="1">
    <location>
        <begin position="36"/>
        <end position="52"/>
    </location>
</feature>
<dbReference type="EMBL" id="LR786745">
    <property type="protein sequence ID" value="CAB3262600.1"/>
    <property type="molecule type" value="mRNA"/>
</dbReference>
<protein>
    <submittedName>
        <fullName evidence="2">Uncharacterized protein LOC100180777</fullName>
    </submittedName>
</protein>
<dbReference type="AlphaFoldDB" id="A0A6F9DGM7"/>
<name>A0A6F9DGM7_9ASCI</name>
<feature type="compositionally biased region" description="Basic and acidic residues" evidence="1">
    <location>
        <begin position="53"/>
        <end position="82"/>
    </location>
</feature>
<accession>A0A6F9DGM7</accession>
<reference evidence="2" key="1">
    <citation type="submission" date="2020-04" db="EMBL/GenBank/DDBJ databases">
        <authorList>
            <person name="Neveu A P."/>
        </authorList>
    </citation>
    <scope>NUCLEOTIDE SEQUENCE</scope>
    <source>
        <tissue evidence="2">Whole embryo</tissue>
    </source>
</reference>
<dbReference type="GO" id="GO:0005634">
    <property type="term" value="C:nucleus"/>
    <property type="evidence" value="ECO:0007669"/>
    <property type="project" value="TreeGrafter"/>
</dbReference>
<sequence length="341" mass="39405">MGRHSSSDSERRESKKKKKKRSRKRSRSRSPSYSHRSSKSSSSRRRNSRSRSRSSDRSRGESPSRKKRSRSSDKYRRSDRSSRRSRSRSSSRDRHSTRKRSRSRSKDRSSRTKKRASRDRSRSPVVRRKKHVDAVLGVRTGTLKDVMDIVPGFSKMTPAEQSKIRIQKALNAAVESSAKDEEAIEEEQRLKKEDVVDTREQIDRLKAIEAIADSDDEADESGFMPTHFKSSVKLKKKLALAESNRKADATKTSFMERESTHELAIFGHSSMISMDEAVQRKKKADDEALLKAKRRIEFSRRDPETLVGDALLASSEELQQRWQDKLRRLREKFLENPRGAV</sequence>
<feature type="compositionally biased region" description="Basic and acidic residues" evidence="1">
    <location>
        <begin position="1"/>
        <end position="13"/>
    </location>
</feature>
<feature type="compositionally biased region" description="Basic residues" evidence="1">
    <location>
        <begin position="83"/>
        <end position="103"/>
    </location>
</feature>
<dbReference type="PANTHER" id="PTHR31968">
    <property type="entry name" value="SERINE/ARGININE-RELATED PROTEIN 53"/>
    <property type="match status" value="1"/>
</dbReference>
<dbReference type="PANTHER" id="PTHR31968:SF4">
    <property type="entry name" value="SERINE_ARGININE-RELATED PROTEIN 53"/>
    <property type="match status" value="1"/>
</dbReference>
<gene>
    <name evidence="2" type="primary">LOC100180777</name>
</gene>
<organism evidence="2">
    <name type="scientific">Phallusia mammillata</name>
    <dbReference type="NCBI Taxonomy" id="59560"/>
    <lineage>
        <taxon>Eukaryota</taxon>
        <taxon>Metazoa</taxon>
        <taxon>Chordata</taxon>
        <taxon>Tunicata</taxon>
        <taxon>Ascidiacea</taxon>
        <taxon>Phlebobranchia</taxon>
        <taxon>Ascidiidae</taxon>
        <taxon>Phallusia</taxon>
    </lineage>
</organism>
<dbReference type="GO" id="GO:0005737">
    <property type="term" value="C:cytoplasm"/>
    <property type="evidence" value="ECO:0007669"/>
    <property type="project" value="TreeGrafter"/>
</dbReference>
<evidence type="ECO:0000313" key="2">
    <source>
        <dbReference type="EMBL" id="CAB3262600.1"/>
    </source>
</evidence>
<feature type="region of interest" description="Disordered" evidence="1">
    <location>
        <begin position="1"/>
        <end position="132"/>
    </location>
</feature>
<dbReference type="InterPro" id="IPR034604">
    <property type="entry name" value="SRRP53"/>
</dbReference>
<proteinExistence type="evidence at transcript level"/>
<feature type="compositionally biased region" description="Basic residues" evidence="1">
    <location>
        <begin position="14"/>
        <end position="28"/>
    </location>
</feature>